<dbReference type="SUPFAM" id="SSF160527">
    <property type="entry name" value="V-type ATPase subunit E-like"/>
    <property type="match status" value="1"/>
</dbReference>
<dbReference type="AlphaFoldDB" id="A0A414EJ75"/>
<evidence type="ECO:0000313" key="2">
    <source>
        <dbReference type="Proteomes" id="UP000283745"/>
    </source>
</evidence>
<dbReference type="EMBL" id="QSKF01000002">
    <property type="protein sequence ID" value="RHE41324.1"/>
    <property type="molecule type" value="Genomic_DNA"/>
</dbReference>
<dbReference type="Proteomes" id="UP000283745">
    <property type="component" value="Unassembled WGS sequence"/>
</dbReference>
<organism evidence="1 2">
    <name type="scientific">Blautia obeum</name>
    <dbReference type="NCBI Taxonomy" id="40520"/>
    <lineage>
        <taxon>Bacteria</taxon>
        <taxon>Bacillati</taxon>
        <taxon>Bacillota</taxon>
        <taxon>Clostridia</taxon>
        <taxon>Lachnospirales</taxon>
        <taxon>Lachnospiraceae</taxon>
        <taxon>Blautia</taxon>
    </lineage>
</organism>
<reference evidence="1 2" key="1">
    <citation type="submission" date="2018-08" db="EMBL/GenBank/DDBJ databases">
        <title>A genome reference for cultivated species of the human gut microbiota.</title>
        <authorList>
            <person name="Zou Y."/>
            <person name="Xue W."/>
            <person name="Luo G."/>
        </authorList>
    </citation>
    <scope>NUCLEOTIDE SEQUENCE [LARGE SCALE GENOMIC DNA]</scope>
    <source>
        <strain evidence="1 2">AM28-23</strain>
    </source>
</reference>
<accession>A0A414EJ75</accession>
<comment type="caution">
    <text evidence="1">The sequence shown here is derived from an EMBL/GenBank/DDBJ whole genome shotgun (WGS) entry which is preliminary data.</text>
</comment>
<dbReference type="InterPro" id="IPR038495">
    <property type="entry name" value="ATPase_E_C"/>
</dbReference>
<dbReference type="RefSeq" id="WP_015540701.1">
    <property type="nucleotide sequence ID" value="NZ_CABJFK010000002.1"/>
</dbReference>
<dbReference type="Gene3D" id="3.30.2320.30">
    <property type="entry name" value="ATP synthase, E subunit, C-terminal"/>
    <property type="match status" value="1"/>
</dbReference>
<protein>
    <submittedName>
        <fullName evidence="1">Archaeal/vacuolar-type H+-ATPase subunit E</fullName>
    </submittedName>
</protein>
<sequence>MTIDEKLQHFYEVSLEEAREDAAQAIQEHKKLLSEKLEEHRQLSRQNAEAEVKAETEHVRREVNKALSAEQITLKRDWSKKQEELKEALFGEVSTKIRDFMSTPEYETYLCRKIKEAQDFAENDEIHIFLSSTDRERLDALIQKTGVSLQVSGEDFIGGIRAEIPHKNILIDNSFAANLDAMRKEFNFDGGMTHE</sequence>
<gene>
    <name evidence="1" type="ORF">DW740_03160</name>
</gene>
<evidence type="ECO:0000313" key="1">
    <source>
        <dbReference type="EMBL" id="RHE41324.1"/>
    </source>
</evidence>
<proteinExistence type="predicted"/>
<name>A0A414EJ75_9FIRM</name>